<dbReference type="AlphaFoldDB" id="A0A9X3MWI5"/>
<proteinExistence type="predicted"/>
<dbReference type="InterPro" id="IPR029044">
    <property type="entry name" value="Nucleotide-diphossugar_trans"/>
</dbReference>
<sequence length="211" mass="21708">MSPVLIVIAKAPVAGRVKTRLTPPCTPVQAALVAQAALEDTLEAALGALRPTRRVLVLDGTPGPWLPPGFDVIPQRGDGLADRLANAFADVGEAAFLVGMDTPQLTSRLLDEGLEAVTAGDSAFGAALDGGYWGIGLRTPDPAVFAGVPMSTARTGVVQRAKLTLLGLHPRVLRPLLDVDTIADARAVAEAAPATRFAAQLAALGLERVAA</sequence>
<dbReference type="PANTHER" id="PTHR36529:SF1">
    <property type="entry name" value="GLYCOSYLTRANSFERASE"/>
    <property type="match status" value="1"/>
</dbReference>
<organism evidence="1 2">
    <name type="scientific">Solirubrobacter ginsenosidimutans</name>
    <dbReference type="NCBI Taxonomy" id="490573"/>
    <lineage>
        <taxon>Bacteria</taxon>
        <taxon>Bacillati</taxon>
        <taxon>Actinomycetota</taxon>
        <taxon>Thermoleophilia</taxon>
        <taxon>Solirubrobacterales</taxon>
        <taxon>Solirubrobacteraceae</taxon>
        <taxon>Solirubrobacter</taxon>
    </lineage>
</organism>
<dbReference type="Gene3D" id="3.90.550.10">
    <property type="entry name" value="Spore Coat Polysaccharide Biosynthesis Protein SpsA, Chain A"/>
    <property type="match status" value="1"/>
</dbReference>
<evidence type="ECO:0000313" key="2">
    <source>
        <dbReference type="Proteomes" id="UP001149140"/>
    </source>
</evidence>
<gene>
    <name evidence="1" type="ORF">OM076_27425</name>
</gene>
<dbReference type="RefSeq" id="WP_270043282.1">
    <property type="nucleotide sequence ID" value="NZ_JAPDOD010000029.1"/>
</dbReference>
<dbReference type="EMBL" id="JAPDOD010000029">
    <property type="protein sequence ID" value="MDA0164034.1"/>
    <property type="molecule type" value="Genomic_DNA"/>
</dbReference>
<accession>A0A9X3MWI5</accession>
<dbReference type="InterPro" id="IPR018641">
    <property type="entry name" value="Trfase_1_rSAM/seldom-assoc"/>
</dbReference>
<dbReference type="SUPFAM" id="SSF53448">
    <property type="entry name" value="Nucleotide-diphospho-sugar transferases"/>
    <property type="match status" value="1"/>
</dbReference>
<protein>
    <submittedName>
        <fullName evidence="1">DUF2064 domain-containing protein</fullName>
    </submittedName>
</protein>
<comment type="caution">
    <text evidence="1">The sequence shown here is derived from an EMBL/GenBank/DDBJ whole genome shotgun (WGS) entry which is preliminary data.</text>
</comment>
<reference evidence="1" key="1">
    <citation type="submission" date="2022-10" db="EMBL/GenBank/DDBJ databases">
        <title>The WGS of Solirubrobacter ginsenosidimutans DSM 21036.</title>
        <authorList>
            <person name="Jiang Z."/>
        </authorList>
    </citation>
    <scope>NUCLEOTIDE SEQUENCE</scope>
    <source>
        <strain evidence="1">DSM 21036</strain>
    </source>
</reference>
<dbReference type="Pfam" id="PF09837">
    <property type="entry name" value="DUF2064"/>
    <property type="match status" value="1"/>
</dbReference>
<evidence type="ECO:0000313" key="1">
    <source>
        <dbReference type="EMBL" id="MDA0164034.1"/>
    </source>
</evidence>
<dbReference type="PANTHER" id="PTHR36529">
    <property type="entry name" value="SLL1095 PROTEIN"/>
    <property type="match status" value="1"/>
</dbReference>
<dbReference type="Proteomes" id="UP001149140">
    <property type="component" value="Unassembled WGS sequence"/>
</dbReference>
<name>A0A9X3MWI5_9ACTN</name>
<keyword evidence="2" id="KW-1185">Reference proteome</keyword>